<comment type="caution">
    <text evidence="1">The sequence shown here is derived from an EMBL/GenBank/DDBJ whole genome shotgun (WGS) entry which is preliminary data.</text>
</comment>
<dbReference type="Proteomes" id="UP000299102">
    <property type="component" value="Unassembled WGS sequence"/>
</dbReference>
<gene>
    <name evidence="1" type="ORF">EVAR_11513_1</name>
</gene>
<dbReference type="AlphaFoldDB" id="A0A4C1TYP1"/>
<reference evidence="1 2" key="1">
    <citation type="journal article" date="2019" name="Commun. Biol.">
        <title>The bagworm genome reveals a unique fibroin gene that provides high tensile strength.</title>
        <authorList>
            <person name="Kono N."/>
            <person name="Nakamura H."/>
            <person name="Ohtoshi R."/>
            <person name="Tomita M."/>
            <person name="Numata K."/>
            <person name="Arakawa K."/>
        </authorList>
    </citation>
    <scope>NUCLEOTIDE SEQUENCE [LARGE SCALE GENOMIC DNA]</scope>
</reference>
<proteinExistence type="predicted"/>
<name>A0A4C1TYP1_EUMVA</name>
<protein>
    <submittedName>
        <fullName evidence="1">Uncharacterized protein</fullName>
    </submittedName>
</protein>
<dbReference type="EMBL" id="BGZK01000105">
    <property type="protein sequence ID" value="GBP19191.1"/>
    <property type="molecule type" value="Genomic_DNA"/>
</dbReference>
<organism evidence="1 2">
    <name type="scientific">Eumeta variegata</name>
    <name type="common">Bagworm moth</name>
    <name type="synonym">Eumeta japonica</name>
    <dbReference type="NCBI Taxonomy" id="151549"/>
    <lineage>
        <taxon>Eukaryota</taxon>
        <taxon>Metazoa</taxon>
        <taxon>Ecdysozoa</taxon>
        <taxon>Arthropoda</taxon>
        <taxon>Hexapoda</taxon>
        <taxon>Insecta</taxon>
        <taxon>Pterygota</taxon>
        <taxon>Neoptera</taxon>
        <taxon>Endopterygota</taxon>
        <taxon>Lepidoptera</taxon>
        <taxon>Glossata</taxon>
        <taxon>Ditrysia</taxon>
        <taxon>Tineoidea</taxon>
        <taxon>Psychidae</taxon>
        <taxon>Oiketicinae</taxon>
        <taxon>Eumeta</taxon>
    </lineage>
</organism>
<sequence length="106" mass="12242">MQSVYRLFRHSIITNKASLSGAYVIRPVRHSQRTVFSRAREIAQPIMVLNKANLAMLSSRASVLSSHCFLYNPLLWRKQRFRSSLDITSLTAYVLLPLRNLCTENF</sequence>
<evidence type="ECO:0000313" key="2">
    <source>
        <dbReference type="Proteomes" id="UP000299102"/>
    </source>
</evidence>
<keyword evidence="2" id="KW-1185">Reference proteome</keyword>
<accession>A0A4C1TYP1</accession>
<evidence type="ECO:0000313" key="1">
    <source>
        <dbReference type="EMBL" id="GBP19191.1"/>
    </source>
</evidence>